<evidence type="ECO:0000256" key="1">
    <source>
        <dbReference type="SAM" id="MobiDB-lite"/>
    </source>
</evidence>
<organism evidence="4 5">
    <name type="scientific">Oryza sativa subsp. japonica</name>
    <name type="common">Rice</name>
    <dbReference type="NCBI Taxonomy" id="39947"/>
    <lineage>
        <taxon>Eukaryota</taxon>
        <taxon>Viridiplantae</taxon>
        <taxon>Streptophyta</taxon>
        <taxon>Embryophyta</taxon>
        <taxon>Tracheophyta</taxon>
        <taxon>Spermatophyta</taxon>
        <taxon>Magnoliopsida</taxon>
        <taxon>Liliopsida</taxon>
        <taxon>Poales</taxon>
        <taxon>Poaceae</taxon>
        <taxon>BOP clade</taxon>
        <taxon>Oryzoideae</taxon>
        <taxon>Oryzeae</taxon>
        <taxon>Oryzinae</taxon>
        <taxon>Oryza</taxon>
        <taxon>Oryza sativa</taxon>
    </lineage>
</organism>
<keyword evidence="2" id="KW-0472">Membrane</keyword>
<evidence type="ECO:0000313" key="3">
    <source>
        <dbReference type="EMBL" id="BAD35591.1"/>
    </source>
</evidence>
<reference evidence="5" key="4">
    <citation type="journal article" date="2008" name="Nucleic Acids Res.">
        <title>The rice annotation project database (RAP-DB): 2008 update.</title>
        <authorList>
            <consortium name="The rice annotation project (RAP)"/>
        </authorList>
    </citation>
    <scope>GENOME REANNOTATION</scope>
    <source>
        <strain evidence="5">cv. Nipponbare</strain>
    </source>
</reference>
<gene>
    <name evidence="4" type="ORF">B1172G12.49</name>
    <name evidence="3" type="ORF">OJ1147_D11.27</name>
</gene>
<evidence type="ECO:0000256" key="2">
    <source>
        <dbReference type="SAM" id="Phobius"/>
    </source>
</evidence>
<evidence type="ECO:0000313" key="4">
    <source>
        <dbReference type="EMBL" id="BAD36661.1"/>
    </source>
</evidence>
<feature type="transmembrane region" description="Helical" evidence="2">
    <location>
        <begin position="20"/>
        <end position="42"/>
    </location>
</feature>
<feature type="compositionally biased region" description="Basic and acidic residues" evidence="1">
    <location>
        <begin position="46"/>
        <end position="73"/>
    </location>
</feature>
<evidence type="ECO:0000313" key="5">
    <source>
        <dbReference type="Proteomes" id="UP000000763"/>
    </source>
</evidence>
<name>Q69K40_ORYSJ</name>
<reference evidence="3" key="1">
    <citation type="submission" date="2001-07" db="EMBL/GenBank/DDBJ databases">
        <title>Oryza sativa nipponbare(GA3) genomic DNA, chromosome 6, BAC clone:OJ1147_D11.</title>
        <authorList>
            <person name="Sasaki T."/>
            <person name="Matsumoto T."/>
            <person name="Yamamoto K."/>
        </authorList>
    </citation>
    <scope>NUCLEOTIDE SEQUENCE</scope>
</reference>
<accession>Q69K40</accession>
<dbReference type="EMBL" id="AP006056">
    <property type="protein sequence ID" value="BAD36661.1"/>
    <property type="molecule type" value="Genomic_DNA"/>
</dbReference>
<feature type="region of interest" description="Disordered" evidence="1">
    <location>
        <begin position="45"/>
        <end position="79"/>
    </location>
</feature>
<protein>
    <submittedName>
        <fullName evidence="4">Uncharacterized protein</fullName>
    </submittedName>
</protein>
<dbReference type="Proteomes" id="UP000000763">
    <property type="component" value="Chromosome 6"/>
</dbReference>
<keyword evidence="2" id="KW-0812">Transmembrane</keyword>
<dbReference type="AlphaFoldDB" id="Q69K40"/>
<dbReference type="EMBL" id="AP003946">
    <property type="protein sequence ID" value="BAD35591.1"/>
    <property type="molecule type" value="Genomic_DNA"/>
</dbReference>
<reference evidence="4" key="2">
    <citation type="submission" date="2002-11" db="EMBL/GenBank/DDBJ databases">
        <title>Oryza sativa nipponbare(GA3) genomic DNA, chromosome 6, BAC clone:B1172G12.</title>
        <authorList>
            <person name="Sasaki T."/>
            <person name="Matsumoto T."/>
            <person name="Katayose Y."/>
        </authorList>
    </citation>
    <scope>NUCLEOTIDE SEQUENCE</scope>
</reference>
<reference evidence="5" key="3">
    <citation type="journal article" date="2005" name="Nature">
        <title>The map-based sequence of the rice genome.</title>
        <authorList>
            <consortium name="International rice genome sequencing project (IRGSP)"/>
            <person name="Matsumoto T."/>
            <person name="Wu J."/>
            <person name="Kanamori H."/>
            <person name="Katayose Y."/>
            <person name="Fujisawa M."/>
            <person name="Namiki N."/>
            <person name="Mizuno H."/>
            <person name="Yamamoto K."/>
            <person name="Antonio B.A."/>
            <person name="Baba T."/>
            <person name="Sakata K."/>
            <person name="Nagamura Y."/>
            <person name="Aoki H."/>
            <person name="Arikawa K."/>
            <person name="Arita K."/>
            <person name="Bito T."/>
            <person name="Chiden Y."/>
            <person name="Fujitsuka N."/>
            <person name="Fukunaka R."/>
            <person name="Hamada M."/>
            <person name="Harada C."/>
            <person name="Hayashi A."/>
            <person name="Hijishita S."/>
            <person name="Honda M."/>
            <person name="Hosokawa S."/>
            <person name="Ichikawa Y."/>
            <person name="Idonuma A."/>
            <person name="Iijima M."/>
            <person name="Ikeda M."/>
            <person name="Ikeno M."/>
            <person name="Ito K."/>
            <person name="Ito S."/>
            <person name="Ito T."/>
            <person name="Ito Y."/>
            <person name="Ito Y."/>
            <person name="Iwabuchi A."/>
            <person name="Kamiya K."/>
            <person name="Karasawa W."/>
            <person name="Kurita K."/>
            <person name="Katagiri S."/>
            <person name="Kikuta A."/>
            <person name="Kobayashi H."/>
            <person name="Kobayashi N."/>
            <person name="Machita K."/>
            <person name="Maehara T."/>
            <person name="Masukawa M."/>
            <person name="Mizubayashi T."/>
            <person name="Mukai Y."/>
            <person name="Nagasaki H."/>
            <person name="Nagata Y."/>
            <person name="Naito S."/>
            <person name="Nakashima M."/>
            <person name="Nakama Y."/>
            <person name="Nakamichi Y."/>
            <person name="Nakamura M."/>
            <person name="Meguro A."/>
            <person name="Negishi M."/>
            <person name="Ohta I."/>
            <person name="Ohta T."/>
            <person name="Okamoto M."/>
            <person name="Ono N."/>
            <person name="Saji S."/>
            <person name="Sakaguchi M."/>
            <person name="Sakai K."/>
            <person name="Shibata M."/>
            <person name="Shimokawa T."/>
            <person name="Song J."/>
            <person name="Takazaki Y."/>
            <person name="Terasawa K."/>
            <person name="Tsugane M."/>
            <person name="Tsuji K."/>
            <person name="Ueda S."/>
            <person name="Waki K."/>
            <person name="Yamagata H."/>
            <person name="Yamamoto M."/>
            <person name="Yamamoto S."/>
            <person name="Yamane H."/>
            <person name="Yoshiki S."/>
            <person name="Yoshihara R."/>
            <person name="Yukawa K."/>
            <person name="Zhong H."/>
            <person name="Yano M."/>
            <person name="Yuan Q."/>
            <person name="Ouyang S."/>
            <person name="Liu J."/>
            <person name="Jones K.M."/>
            <person name="Gansberger K."/>
            <person name="Moffat K."/>
            <person name="Hill J."/>
            <person name="Bera J."/>
            <person name="Fadrosh D."/>
            <person name="Jin S."/>
            <person name="Johri S."/>
            <person name="Kim M."/>
            <person name="Overton L."/>
            <person name="Reardon M."/>
            <person name="Tsitrin T."/>
            <person name="Vuong H."/>
            <person name="Weaver B."/>
            <person name="Ciecko A."/>
            <person name="Tallon L."/>
            <person name="Jackson J."/>
            <person name="Pai G."/>
            <person name="Aken S.V."/>
            <person name="Utterback T."/>
            <person name="Reidmuller S."/>
            <person name="Feldblyum T."/>
            <person name="Hsiao J."/>
            <person name="Zismann V."/>
            <person name="Iobst S."/>
            <person name="de Vazeille A.R."/>
            <person name="Buell C.R."/>
            <person name="Ying K."/>
            <person name="Li Y."/>
            <person name="Lu T."/>
            <person name="Huang Y."/>
            <person name="Zhao Q."/>
            <person name="Feng Q."/>
            <person name="Zhang L."/>
            <person name="Zhu J."/>
            <person name="Weng Q."/>
            <person name="Mu J."/>
            <person name="Lu Y."/>
            <person name="Fan D."/>
            <person name="Liu Y."/>
            <person name="Guan J."/>
            <person name="Zhang Y."/>
            <person name="Yu S."/>
            <person name="Liu X."/>
            <person name="Zhang Y."/>
            <person name="Hong G."/>
            <person name="Han B."/>
            <person name="Choisne N."/>
            <person name="Demange N."/>
            <person name="Orjeda G."/>
            <person name="Samain S."/>
            <person name="Cattolico L."/>
            <person name="Pelletier E."/>
            <person name="Couloux A."/>
            <person name="Segurens B."/>
            <person name="Wincker P."/>
            <person name="D'Hont A."/>
            <person name="Scarpelli C."/>
            <person name="Weissenbach J."/>
            <person name="Salanoubat M."/>
            <person name="Quetier F."/>
            <person name="Yu Y."/>
            <person name="Kim H.R."/>
            <person name="Rambo T."/>
            <person name="Currie J."/>
            <person name="Collura K."/>
            <person name="Luo M."/>
            <person name="Yang T."/>
            <person name="Ammiraju J.S.S."/>
            <person name="Engler F."/>
            <person name="Soderlund C."/>
            <person name="Wing R.A."/>
            <person name="Palmer L.E."/>
            <person name="de la Bastide M."/>
            <person name="Spiegel L."/>
            <person name="Nascimento L."/>
            <person name="Zutavern T."/>
            <person name="O'Shaughnessy A."/>
            <person name="Dike S."/>
            <person name="Dedhia N."/>
            <person name="Preston R."/>
            <person name="Balija V."/>
            <person name="McCombie W.R."/>
            <person name="Chow T."/>
            <person name="Chen H."/>
            <person name="Chung M."/>
            <person name="Chen C."/>
            <person name="Shaw J."/>
            <person name="Wu H."/>
            <person name="Hsiao K."/>
            <person name="Chao Y."/>
            <person name="Chu M."/>
            <person name="Cheng C."/>
            <person name="Hour A."/>
            <person name="Lee P."/>
            <person name="Lin S."/>
            <person name="Lin Y."/>
            <person name="Liou J."/>
            <person name="Liu S."/>
            <person name="Hsing Y."/>
            <person name="Raghuvanshi S."/>
            <person name="Mohanty A."/>
            <person name="Bharti A.K."/>
            <person name="Gaur A."/>
            <person name="Gupta V."/>
            <person name="Kumar D."/>
            <person name="Ravi V."/>
            <person name="Vij S."/>
            <person name="Kapur A."/>
            <person name="Khurana P."/>
            <person name="Khurana P."/>
            <person name="Khurana J.P."/>
            <person name="Tyagi A.K."/>
            <person name="Gaikwad K."/>
            <person name="Singh A."/>
            <person name="Dalal V."/>
            <person name="Srivastava S."/>
            <person name="Dixit A."/>
            <person name="Pal A.K."/>
            <person name="Ghazi I.A."/>
            <person name="Yadav M."/>
            <person name="Pandit A."/>
            <person name="Bhargava A."/>
            <person name="Sureshbabu K."/>
            <person name="Batra K."/>
            <person name="Sharma T.R."/>
            <person name="Mohapatra T."/>
            <person name="Singh N.K."/>
            <person name="Messing J."/>
            <person name="Nelson A.B."/>
            <person name="Fuks G."/>
            <person name="Kavchok S."/>
            <person name="Keizer G."/>
            <person name="Linton E."/>
            <person name="Llaca V."/>
            <person name="Song R."/>
            <person name="Tanyolac B."/>
            <person name="Young S."/>
            <person name="Ho-Il K."/>
            <person name="Hahn J.H."/>
            <person name="Sangsakoo G."/>
            <person name="Vanavichit A."/>
            <person name="de Mattos Luiz.A.T."/>
            <person name="Zimmer P.D."/>
            <person name="Malone G."/>
            <person name="Dellagostin O."/>
            <person name="de Oliveira A.C."/>
            <person name="Bevan M."/>
            <person name="Bancroft I."/>
            <person name="Minx P."/>
            <person name="Cordum H."/>
            <person name="Wilson R."/>
            <person name="Cheng Z."/>
            <person name="Jin W."/>
            <person name="Jiang J."/>
            <person name="Leong S.A."/>
            <person name="Iwama H."/>
            <person name="Gojobori T."/>
            <person name="Itoh T."/>
            <person name="Niimura Y."/>
            <person name="Fujii Y."/>
            <person name="Habara T."/>
            <person name="Sakai H."/>
            <person name="Sato Y."/>
            <person name="Wilson G."/>
            <person name="Kumar K."/>
            <person name="McCouch S."/>
            <person name="Juretic N."/>
            <person name="Hoen D."/>
            <person name="Wright S."/>
            <person name="Bruskiewich R."/>
            <person name="Bureau T."/>
            <person name="Miyao A."/>
            <person name="Hirochika H."/>
            <person name="Nishikawa T."/>
            <person name="Kadowaki K."/>
            <person name="Sugiura M."/>
            <person name="Burr B."/>
            <person name="Sasaki T."/>
        </authorList>
    </citation>
    <scope>NUCLEOTIDE SEQUENCE [LARGE SCALE GENOMIC DNA]</scope>
    <source>
        <strain evidence="5">cv. Nipponbare</strain>
    </source>
</reference>
<proteinExistence type="predicted"/>
<keyword evidence="2" id="KW-1133">Transmembrane helix</keyword>
<sequence length="128" mass="14177">MWDPHVSEEKYGVNNPSQQFPLFLFLFYSFGFIFAADGVAAVRGRRQAERPHRRASEAAECRQRQAAGERDGSGRVAPLGREVQRGLGHGVMGGASSGSGIGRSISCGRRRLRAREEYVKMEYSDSLI</sequence>